<evidence type="ECO:0000313" key="2">
    <source>
        <dbReference type="Proteomes" id="UP000002350"/>
    </source>
</evidence>
<accession>D4ZKH3</accession>
<dbReference type="eggNOG" id="COG3975">
    <property type="taxonomic scope" value="Bacteria"/>
</dbReference>
<dbReference type="EMBL" id="AP011177">
    <property type="protein sequence ID" value="BAJ02172.1"/>
    <property type="molecule type" value="Genomic_DNA"/>
</dbReference>
<dbReference type="OrthoDB" id="256673at2"/>
<sequence>MPSVANIFLAPLLTLVVMIPYSSSAEPAIPIKLPSLQYQITIDPENPNQLNVSVDTQMLDNVSLLPARTAIHKNLPTLSCVKPDGSTTKIDYNERIQCNSLEWTLPLQVVSKDGFDPSTQLDTRDPIKDWYFVSETNSLVRFNDLSRNEEILGSMVCTPNKVCSELPSTSLPPLFLLWGMDTTTLNISDKIVTVHSDTPLVIKHLQSWKPTLEKQLNYLNHVFPNDVKQWQMAFFSRDKAVRGVGGAAGSNLILINALLDHNKLTHDSIQMMLRIASHESIHVMNTQDTPSWAGESLAEYYALKSMRGSKFEMQDPTERWHEFAIKFPFANTGLFEAHRHVKEQHEYQYYPLFYFEGAAFWNDLDNALTDTGSNLDEWITRLSFSDYHFSNTFIASITKQIGQEKWLEISNSYL</sequence>
<name>D4ZKH3_SHEVD</name>
<gene>
    <name evidence="1" type="ordered locus">SVI_2201</name>
</gene>
<evidence type="ECO:0000313" key="1">
    <source>
        <dbReference type="EMBL" id="BAJ02172.1"/>
    </source>
</evidence>
<reference evidence="2" key="1">
    <citation type="journal article" date="2010" name="Mol. Biosyst.">
        <title>Complete genome sequence and comparative analysis of Shewanella violacea, a psychrophilic and piezophilic bacterium from deep sea floor sediments.</title>
        <authorList>
            <person name="Aono E."/>
            <person name="Baba T."/>
            <person name="Ara T."/>
            <person name="Nishi T."/>
            <person name="Nakamichi T."/>
            <person name="Inamoto E."/>
            <person name="Toyonaga H."/>
            <person name="Hasegawa M."/>
            <person name="Takai Y."/>
            <person name="Okumura Y."/>
            <person name="Baba M."/>
            <person name="Tomita M."/>
            <person name="Kato C."/>
            <person name="Oshima T."/>
            <person name="Nakasone K."/>
            <person name="Mori H."/>
        </authorList>
    </citation>
    <scope>NUCLEOTIDE SEQUENCE [LARGE SCALE GENOMIC DNA]</scope>
    <source>
        <strain evidence="2">JCM 10179 / CIP 106290 / LMG 19151 / DSS12</strain>
    </source>
</reference>
<dbReference type="RefSeq" id="WP_013051477.1">
    <property type="nucleotide sequence ID" value="NC_014012.1"/>
</dbReference>
<keyword evidence="2" id="KW-1185">Reference proteome</keyword>
<protein>
    <submittedName>
        <fullName evidence="1">Uncharacterized protein</fullName>
    </submittedName>
</protein>
<dbReference type="HOGENOM" id="CLU_681434_0_0_6"/>
<organism evidence="1 2">
    <name type="scientific">Shewanella violacea (strain JCM 10179 / CIP 106290 / LMG 19151 / DSS12)</name>
    <dbReference type="NCBI Taxonomy" id="637905"/>
    <lineage>
        <taxon>Bacteria</taxon>
        <taxon>Pseudomonadati</taxon>
        <taxon>Pseudomonadota</taxon>
        <taxon>Gammaproteobacteria</taxon>
        <taxon>Alteromonadales</taxon>
        <taxon>Shewanellaceae</taxon>
        <taxon>Shewanella</taxon>
    </lineage>
</organism>
<dbReference type="KEGG" id="svo:SVI_2201"/>
<dbReference type="AlphaFoldDB" id="D4ZKH3"/>
<dbReference type="Proteomes" id="UP000002350">
    <property type="component" value="Chromosome"/>
</dbReference>
<proteinExistence type="predicted"/>